<evidence type="ECO:0000256" key="9">
    <source>
        <dbReference type="SAM" id="MobiDB-lite"/>
    </source>
</evidence>
<comment type="similarity">
    <text evidence="2 8">Belongs to the glycosyltransferase 92 family.</text>
</comment>
<evidence type="ECO:0000256" key="6">
    <source>
        <dbReference type="ARBA" id="ARBA00022989"/>
    </source>
</evidence>
<organism evidence="10 11">
    <name type="scientific">Hyalella azteca</name>
    <name type="common">Amphipod</name>
    <dbReference type="NCBI Taxonomy" id="294128"/>
    <lineage>
        <taxon>Eukaryota</taxon>
        <taxon>Metazoa</taxon>
        <taxon>Ecdysozoa</taxon>
        <taxon>Arthropoda</taxon>
        <taxon>Crustacea</taxon>
        <taxon>Multicrustacea</taxon>
        <taxon>Malacostraca</taxon>
        <taxon>Eumalacostraca</taxon>
        <taxon>Peracarida</taxon>
        <taxon>Amphipoda</taxon>
        <taxon>Senticaudata</taxon>
        <taxon>Talitrida</taxon>
        <taxon>Talitroidea</taxon>
        <taxon>Hyalellidae</taxon>
        <taxon>Hyalella</taxon>
    </lineage>
</organism>
<dbReference type="OMA" id="RFTFYAY"/>
<evidence type="ECO:0000256" key="7">
    <source>
        <dbReference type="ARBA" id="ARBA00023136"/>
    </source>
</evidence>
<dbReference type="KEGG" id="hazt:108665766"/>
<keyword evidence="3 8" id="KW-0328">Glycosyltransferase</keyword>
<dbReference type="GO" id="GO:0016757">
    <property type="term" value="F:glycosyltransferase activity"/>
    <property type="evidence" value="ECO:0007669"/>
    <property type="project" value="UniProtKB-UniRule"/>
</dbReference>
<evidence type="ECO:0000313" key="11">
    <source>
        <dbReference type="RefSeq" id="XP_018008051.1"/>
    </source>
</evidence>
<evidence type="ECO:0000256" key="2">
    <source>
        <dbReference type="ARBA" id="ARBA00007647"/>
    </source>
</evidence>
<dbReference type="EC" id="2.4.1.-" evidence="8"/>
<dbReference type="RefSeq" id="XP_018008051.1">
    <property type="nucleotide sequence ID" value="XM_018152562.2"/>
</dbReference>
<feature type="region of interest" description="Disordered" evidence="9">
    <location>
        <begin position="1"/>
        <end position="51"/>
    </location>
</feature>
<dbReference type="AlphaFoldDB" id="A0A8B7N2J0"/>
<evidence type="ECO:0000256" key="5">
    <source>
        <dbReference type="ARBA" id="ARBA00022692"/>
    </source>
</evidence>
<comment type="subcellular location">
    <subcellularLocation>
        <location evidence="1">Membrane</location>
        <topology evidence="1">Single-pass membrane protein</topology>
    </subcellularLocation>
</comment>
<dbReference type="PANTHER" id="PTHR21461">
    <property type="entry name" value="GLYCOSYLTRANSFERASE FAMILY 92 PROTEIN"/>
    <property type="match status" value="1"/>
</dbReference>
<name>A0A8B7N2J0_HYAAZ</name>
<evidence type="ECO:0000256" key="3">
    <source>
        <dbReference type="ARBA" id="ARBA00022676"/>
    </source>
</evidence>
<dbReference type="Proteomes" id="UP000694843">
    <property type="component" value="Unplaced"/>
</dbReference>
<keyword evidence="10" id="KW-1185">Reference proteome</keyword>
<evidence type="ECO:0000256" key="4">
    <source>
        <dbReference type="ARBA" id="ARBA00022679"/>
    </source>
</evidence>
<dbReference type="Pfam" id="PF01697">
    <property type="entry name" value="Glyco_transf_92"/>
    <property type="match status" value="1"/>
</dbReference>
<keyword evidence="7" id="KW-0472">Membrane</keyword>
<accession>A0A8B7N2J0</accession>
<evidence type="ECO:0000256" key="8">
    <source>
        <dbReference type="RuleBase" id="RU366017"/>
    </source>
</evidence>
<dbReference type="PANTHER" id="PTHR21461:SF69">
    <property type="entry name" value="GLYCOSYLTRANSFERASE FAMILY 92 PROTEIN"/>
    <property type="match status" value="1"/>
</dbReference>
<dbReference type="GO" id="GO:0005737">
    <property type="term" value="C:cytoplasm"/>
    <property type="evidence" value="ECO:0007669"/>
    <property type="project" value="TreeGrafter"/>
</dbReference>
<gene>
    <name evidence="11" type="primary">LOC108665766</name>
</gene>
<sequence>MMPESKSSSKRFIFDGNPAHPAFRQQGLPRDSQSGFEQPAAPDPEYGPQNFVGYQTSRKKEDWRPNLIHKTAQISGVTSTKPHLYTDYDRLRNENILKQLVPFHKSLDEVDSVIKETSNSSPNTKPILISQVNSEVVKRATSTELHSLSSSVLTAHSDAKWTRITDDLYVYSSFWDDRAAFHAPFSRTLGILKYNESFAVKQGFQPTGELKPEAANVICYLWHSSYNQPVVGRVTISFYEERFDSFVGIFLKCHPPFPANFTHSSDQASTMRSISNFYAVSFIPKVSIDYPHKMIYFENSSPDANRPRNTRSSAVCVRPLYGPYNGTDSLLQFVIYYSAVLHVNQFYFYDLAMSHSIKELMRKLQDAGMALEVISWNLPTGSWSELWDYGSLSAMNDCVYRAMRKFDHVIIVDIDEFLVSKTKSNVANIYESVLRQKTGKHGDAVLVPNVFFCSEFAGNLEPTGKKITGAPSYRFKLPIFKKVIRESRAWPATIRSKLLLTPGTVESVGHHMVNHFVAPSYINLGASTSQVVMNHYRDCKGLHHGLNNTGLTVLGQPTARDITMLKYVDIFMKSKLMKKFKEYLL</sequence>
<keyword evidence="4 8" id="KW-0808">Transferase</keyword>
<evidence type="ECO:0000313" key="10">
    <source>
        <dbReference type="Proteomes" id="UP000694843"/>
    </source>
</evidence>
<proteinExistence type="inferred from homology"/>
<protein>
    <recommendedName>
        <fullName evidence="8">Glycosyltransferase family 92 protein</fullName>
        <ecNumber evidence="8">2.4.1.-</ecNumber>
    </recommendedName>
</protein>
<dbReference type="InterPro" id="IPR008166">
    <property type="entry name" value="Glyco_transf_92"/>
</dbReference>
<dbReference type="GO" id="GO:0016020">
    <property type="term" value="C:membrane"/>
    <property type="evidence" value="ECO:0007669"/>
    <property type="project" value="UniProtKB-SubCell"/>
</dbReference>
<dbReference type="OrthoDB" id="2526284at2759"/>
<keyword evidence="6" id="KW-1133">Transmembrane helix</keyword>
<evidence type="ECO:0000256" key="1">
    <source>
        <dbReference type="ARBA" id="ARBA00004167"/>
    </source>
</evidence>
<reference evidence="11" key="1">
    <citation type="submission" date="2025-08" db="UniProtKB">
        <authorList>
            <consortium name="RefSeq"/>
        </authorList>
    </citation>
    <scope>IDENTIFICATION</scope>
</reference>
<dbReference type="GeneID" id="108665766"/>
<keyword evidence="5" id="KW-0812">Transmembrane</keyword>